<dbReference type="PANTHER" id="PTHR23119:SF50">
    <property type="entry name" value="PDZ DOMAIN-CONTAINING PROTEIN"/>
    <property type="match status" value="1"/>
</dbReference>
<dbReference type="SMART" id="SM00364">
    <property type="entry name" value="LRR_BAC"/>
    <property type="match status" value="7"/>
</dbReference>
<evidence type="ECO:0000256" key="1">
    <source>
        <dbReference type="ARBA" id="ARBA00022614"/>
    </source>
</evidence>
<feature type="compositionally biased region" description="Polar residues" evidence="3">
    <location>
        <begin position="1501"/>
        <end position="1511"/>
    </location>
</feature>
<feature type="domain" description="PDZ" evidence="4">
    <location>
        <begin position="1869"/>
        <end position="1957"/>
    </location>
</feature>
<feature type="compositionally biased region" description="Basic and acidic residues" evidence="3">
    <location>
        <begin position="1542"/>
        <end position="1551"/>
    </location>
</feature>
<evidence type="ECO:0000313" key="6">
    <source>
        <dbReference type="Proteomes" id="UP000827092"/>
    </source>
</evidence>
<dbReference type="Gene3D" id="2.30.42.10">
    <property type="match status" value="1"/>
</dbReference>
<proteinExistence type="predicted"/>
<feature type="region of interest" description="Disordered" evidence="3">
    <location>
        <begin position="500"/>
        <end position="530"/>
    </location>
</feature>
<feature type="compositionally biased region" description="Basic and acidic residues" evidence="3">
    <location>
        <begin position="1673"/>
        <end position="1688"/>
    </location>
</feature>
<dbReference type="GO" id="GO:0098609">
    <property type="term" value="P:cell-cell adhesion"/>
    <property type="evidence" value="ECO:0007669"/>
    <property type="project" value="TreeGrafter"/>
</dbReference>
<dbReference type="InterPro" id="IPR055414">
    <property type="entry name" value="LRR_R13L4/SHOC2-like"/>
</dbReference>
<feature type="region of interest" description="Disordered" evidence="3">
    <location>
        <begin position="1588"/>
        <end position="1756"/>
    </location>
</feature>
<dbReference type="Pfam" id="PF23598">
    <property type="entry name" value="LRR_14"/>
    <property type="match status" value="1"/>
</dbReference>
<dbReference type="FunFam" id="3.80.10.10:FF:000118">
    <property type="entry name" value="Leucine rich repeat containing 7"/>
    <property type="match status" value="1"/>
</dbReference>
<accession>A0AAV6UNE7</accession>
<dbReference type="InterPro" id="IPR036034">
    <property type="entry name" value="PDZ_sf"/>
</dbReference>
<dbReference type="Proteomes" id="UP000827092">
    <property type="component" value="Unassembled WGS sequence"/>
</dbReference>
<comment type="caution">
    <text evidence="5">The sequence shown here is derived from an EMBL/GenBank/DDBJ whole genome shotgun (WGS) entry which is preliminary data.</text>
</comment>
<evidence type="ECO:0000313" key="5">
    <source>
        <dbReference type="EMBL" id="KAG8185684.1"/>
    </source>
</evidence>
<feature type="region of interest" description="Disordered" evidence="3">
    <location>
        <begin position="1780"/>
        <end position="1804"/>
    </location>
</feature>
<dbReference type="GO" id="GO:0045197">
    <property type="term" value="P:establishment or maintenance of epithelial cell apical/basal polarity"/>
    <property type="evidence" value="ECO:0007669"/>
    <property type="project" value="TreeGrafter"/>
</dbReference>
<dbReference type="InterPro" id="IPR032675">
    <property type="entry name" value="LRR_dom_sf"/>
</dbReference>
<dbReference type="GO" id="GO:0014069">
    <property type="term" value="C:postsynaptic density"/>
    <property type="evidence" value="ECO:0007669"/>
    <property type="project" value="TreeGrafter"/>
</dbReference>
<dbReference type="PANTHER" id="PTHR23119">
    <property type="entry name" value="DISCS LARGE"/>
    <property type="match status" value="1"/>
</dbReference>
<feature type="compositionally biased region" description="Polar residues" evidence="3">
    <location>
        <begin position="1215"/>
        <end position="1242"/>
    </location>
</feature>
<evidence type="ECO:0000256" key="2">
    <source>
        <dbReference type="ARBA" id="ARBA00022737"/>
    </source>
</evidence>
<dbReference type="GO" id="GO:0098968">
    <property type="term" value="P:neurotransmitter receptor transport postsynaptic membrane to endosome"/>
    <property type="evidence" value="ECO:0007669"/>
    <property type="project" value="TreeGrafter"/>
</dbReference>
<feature type="region of interest" description="Disordered" evidence="3">
    <location>
        <begin position="1826"/>
        <end position="1858"/>
    </location>
</feature>
<keyword evidence="1" id="KW-0433">Leucine-rich repeat</keyword>
<feature type="region of interest" description="Disordered" evidence="3">
    <location>
        <begin position="1431"/>
        <end position="1558"/>
    </location>
</feature>
<gene>
    <name evidence="5" type="ORF">JTE90_003223</name>
</gene>
<feature type="region of interest" description="Disordered" evidence="3">
    <location>
        <begin position="1182"/>
        <end position="1314"/>
    </location>
</feature>
<feature type="compositionally biased region" description="Low complexity" evidence="3">
    <location>
        <begin position="919"/>
        <end position="931"/>
    </location>
</feature>
<dbReference type="EMBL" id="JAFNEN010000326">
    <property type="protein sequence ID" value="KAG8185684.1"/>
    <property type="molecule type" value="Genomic_DNA"/>
</dbReference>
<dbReference type="InterPro" id="IPR003591">
    <property type="entry name" value="Leu-rich_rpt_typical-subtyp"/>
</dbReference>
<evidence type="ECO:0000259" key="4">
    <source>
        <dbReference type="PROSITE" id="PS50106"/>
    </source>
</evidence>
<feature type="compositionally biased region" description="Basic and acidic residues" evidence="3">
    <location>
        <begin position="1734"/>
        <end position="1751"/>
    </location>
</feature>
<feature type="compositionally biased region" description="Basic and acidic residues" evidence="3">
    <location>
        <begin position="1841"/>
        <end position="1855"/>
    </location>
</feature>
<dbReference type="SUPFAM" id="SSF50156">
    <property type="entry name" value="PDZ domain-like"/>
    <property type="match status" value="1"/>
</dbReference>
<dbReference type="Gene3D" id="3.80.10.10">
    <property type="entry name" value="Ribonuclease Inhibitor"/>
    <property type="match status" value="2"/>
</dbReference>
<feature type="compositionally biased region" description="Polar residues" evidence="3">
    <location>
        <begin position="1283"/>
        <end position="1296"/>
    </location>
</feature>
<feature type="compositionally biased region" description="Low complexity" evidence="3">
    <location>
        <begin position="1610"/>
        <end position="1623"/>
    </location>
</feature>
<dbReference type="GO" id="GO:0045211">
    <property type="term" value="C:postsynaptic membrane"/>
    <property type="evidence" value="ECO:0007669"/>
    <property type="project" value="TreeGrafter"/>
</dbReference>
<dbReference type="Pfam" id="PF13855">
    <property type="entry name" value="LRR_8"/>
    <property type="match status" value="2"/>
</dbReference>
<keyword evidence="6" id="KW-1185">Reference proteome</keyword>
<feature type="compositionally biased region" description="Polar residues" evidence="3">
    <location>
        <begin position="1250"/>
        <end position="1274"/>
    </location>
</feature>
<protein>
    <recommendedName>
        <fullName evidence="4">PDZ domain-containing protein</fullName>
    </recommendedName>
</protein>
<feature type="compositionally biased region" description="Polar residues" evidence="3">
    <location>
        <begin position="628"/>
        <end position="638"/>
    </location>
</feature>
<sequence>MGSPVECVVGGGMAPVLRHCPCLRPESDDVRLLDYSHSNLDDVPSEVFSHERTLEELLLTANQIRDLPRPLFHCHGLRKLHLSDNEVQTLPPAIASLINLEFLDISKNGVLEIPENIKGCKCLTVIDASVNPLGKLPEGFTFLINLHELYLNDTFLEYLPANFGRLAHLRILELRENHLKLLPKSMARLIELGRLDIGQNDFAELPEVIGNLPRLVELWCDCNNLSCLPPFLGGLKKLAYLDASKNKIYEVAEEIEGCISLCDLTLSSNRIKILPDGIANLRRLTVLRVDENRIVSVPENIGNLCNLEELVLSSNNIKSLPPSLGLLRNLRTLIADENLLEELPCEIGSCLKLTILSLRDNKLVQIPDELGHITALKVINLSGNLLQYLPFSIAKLPNLQALWLSENQNKPLIPLQSDTDRATGIKVLTCFMLPQVQLDEEVIEPDGIDTEVPESARGRHIIKFAFDAEKDQPSKLVRAPTPYPKELKAHARHARNYALKKQGSKDSEGNEVTAEETQMVDKSSGLHPTGATPDIMLLPTLPPKEGAAKVKEAAVVKPPLSSPPKHERHYIPNIKDQSSQEINEIKPHAFLEQNPLQISHQTSTEMGPEMSAKILGRRDSRGDGSSSENTSTSATGSPKLTPDSVLMDGPLKMDKDGLFKKNIPQQPGKRDTWMRQRLLKQGSGDSDRGYRSDHEVYLADKDPYGQGYHDGYASDWDAFLTKQQYAGNPPEPHYSRHSQGELDYRGHAEGQEISKAERDGFMVPAWGPQRFHYPTEGGAPVLVDEAYQTRMASEQYNAYWQMDPNSGQFYNMYDMSHSYPPTAAENSPYGYTRNQAPETLPQPYYEDVDGYKHITPQFYMQQQQQQQVPNPAVQPRRLSVASPRLKRSQCLSVQAPLHGNPQEYHLVPTTGTLRPNVQSTSPRPGRSPSPGVVETTRFQYSPQPYQKFPPPHYPPPGYPITTQPVSHFAIPPAGHYQNPPRSFHTHGYPTLPAPGRVKAQPYPLDDSSGVGPYPTLPASQRVNPGMAQPYPMDDSSGPYPTSQRIKPGMAQPFDPSGPYPTLPATTQRVKPGMGHPYPMDDSALVSRPYPMVPPNGANFCLTDGYAYQMDEFSKVQDAEYGVVSPTSLQFRSGSIPTQMQNVEGSDMVGVQSHLNRSVPSINIIPSTSPPRVSYVTNVEGWRGDSSKAPIAKQNSESASSQSTDSNEYDLDSPNHMVNLNSAKSSDNASQQDLTQNVNANKENSPEHTSNDLASSDSSRPLTEVSSQTSNSYTVISPKPSKVVPQQNTSSVPNPVQANKEFKPSQGSNEGFRKPGCFQAVPVTIPGVHTAPRKNEAVVGTDGEAQTNNHSSNSEEHASSVPVNSSLQNSASASSANQVTTVVQKPVPVVMQNTTTVPQNPTTVVQKAATIVMQNTTAAGLQNSTTAVLQNATTAPQNPTTPGWQKPSIASLPNPIPPHRKSPSPNTTLPETLKQPNFVGGMVNNINKSMNTQDINPPIEPRTTSLGPNSGGNKPKVDGNKPSEPPAKPGYPVKVTTSAGNESFDRPPELPKKTKPHLLLRNAKSSTESKGAALLQQINKNLPQDVHKPVAQKNPKIPDIHKSATAGESQNKIATNNKNAKIITQNSANNPYSKVEHPNNPKAESCSKSSDKRFQKVLPPIDTSFHLKPANVNRSRDPSPENAKQKPDNNVKSPALPTKMSAKTDSDVPPSIPPKRSSMVVNMAAPNDVAPSDNSQDRERRNLQGRRLEKTKSLGSDNDQVLLTNELNKIAKLQVDVVQAKESNNEKNEQLQNRKGGNMPDLISRIIPDDKSDLIILEQNNKVLKSAKSEEDELSKDNFSSNKEESEKDGQPDSPKRHSWFFGTHKNSLVFPVIVSRNPELGFSIEGGIGTPRNPSKPYDNGIYVAHVLDDGPASSLLKPGDKILQVDGKDFTQLDHNKAVAALQEGGTTISLMVSRQ</sequence>
<dbReference type="Pfam" id="PF00595">
    <property type="entry name" value="PDZ"/>
    <property type="match status" value="1"/>
</dbReference>
<feature type="region of interest" description="Disordered" evidence="3">
    <location>
        <begin position="616"/>
        <end position="674"/>
    </location>
</feature>
<dbReference type="InterPro" id="IPR001611">
    <property type="entry name" value="Leu-rich_rpt"/>
</dbReference>
<dbReference type="GO" id="GO:0043113">
    <property type="term" value="P:receptor clustering"/>
    <property type="evidence" value="ECO:0007669"/>
    <property type="project" value="TreeGrafter"/>
</dbReference>
<feature type="region of interest" description="Disordered" evidence="3">
    <location>
        <begin position="1339"/>
        <end position="1378"/>
    </location>
</feature>
<dbReference type="InterPro" id="IPR001478">
    <property type="entry name" value="PDZ"/>
</dbReference>
<dbReference type="GO" id="GO:0098887">
    <property type="term" value="P:neurotransmitter receptor transport, endosome to postsynaptic membrane"/>
    <property type="evidence" value="ECO:0007669"/>
    <property type="project" value="TreeGrafter"/>
</dbReference>
<dbReference type="GO" id="GO:0016323">
    <property type="term" value="C:basolateral plasma membrane"/>
    <property type="evidence" value="ECO:0007669"/>
    <property type="project" value="TreeGrafter"/>
</dbReference>
<dbReference type="SUPFAM" id="SSF52058">
    <property type="entry name" value="L domain-like"/>
    <property type="match status" value="2"/>
</dbReference>
<name>A0AAV6UNE7_9ARAC</name>
<feature type="region of interest" description="Disordered" evidence="3">
    <location>
        <begin position="556"/>
        <end position="578"/>
    </location>
</feature>
<dbReference type="GO" id="GO:0019901">
    <property type="term" value="F:protein kinase binding"/>
    <property type="evidence" value="ECO:0007669"/>
    <property type="project" value="TreeGrafter"/>
</dbReference>
<dbReference type="PROSITE" id="PS50106">
    <property type="entry name" value="PDZ"/>
    <property type="match status" value="1"/>
</dbReference>
<feature type="compositionally biased region" description="Polar residues" evidence="3">
    <location>
        <begin position="1483"/>
        <end position="1494"/>
    </location>
</feature>
<dbReference type="InterPro" id="IPR050614">
    <property type="entry name" value="Synaptic_Scaffolding_LAP-MAGUK"/>
</dbReference>
<organism evidence="5 6">
    <name type="scientific">Oedothorax gibbosus</name>
    <dbReference type="NCBI Taxonomy" id="931172"/>
    <lineage>
        <taxon>Eukaryota</taxon>
        <taxon>Metazoa</taxon>
        <taxon>Ecdysozoa</taxon>
        <taxon>Arthropoda</taxon>
        <taxon>Chelicerata</taxon>
        <taxon>Arachnida</taxon>
        <taxon>Araneae</taxon>
        <taxon>Araneomorphae</taxon>
        <taxon>Entelegynae</taxon>
        <taxon>Araneoidea</taxon>
        <taxon>Linyphiidae</taxon>
        <taxon>Erigoninae</taxon>
        <taxon>Oedothorax</taxon>
    </lineage>
</organism>
<dbReference type="SMART" id="SM00369">
    <property type="entry name" value="LRR_TYP"/>
    <property type="match status" value="13"/>
</dbReference>
<evidence type="ECO:0000256" key="3">
    <source>
        <dbReference type="SAM" id="MobiDB-lite"/>
    </source>
</evidence>
<feature type="region of interest" description="Disordered" evidence="3">
    <location>
        <begin position="913"/>
        <end position="934"/>
    </location>
</feature>
<dbReference type="PROSITE" id="PS51450">
    <property type="entry name" value="LRR"/>
    <property type="match status" value="1"/>
</dbReference>
<dbReference type="SMART" id="SM00228">
    <property type="entry name" value="PDZ"/>
    <property type="match status" value="1"/>
</dbReference>
<feature type="compositionally biased region" description="Polar residues" evidence="3">
    <location>
        <begin position="1192"/>
        <end position="1205"/>
    </location>
</feature>
<dbReference type="GO" id="GO:0005912">
    <property type="term" value="C:adherens junction"/>
    <property type="evidence" value="ECO:0007669"/>
    <property type="project" value="TreeGrafter"/>
</dbReference>
<keyword evidence="2" id="KW-0677">Repeat</keyword>
<feature type="compositionally biased region" description="Low complexity" evidence="3">
    <location>
        <begin position="1363"/>
        <end position="1378"/>
    </location>
</feature>
<reference evidence="5 6" key="1">
    <citation type="journal article" date="2022" name="Nat. Ecol. Evol.">
        <title>A masculinizing supergene underlies an exaggerated male reproductive morph in a spider.</title>
        <authorList>
            <person name="Hendrickx F."/>
            <person name="De Corte Z."/>
            <person name="Sonet G."/>
            <person name="Van Belleghem S.M."/>
            <person name="Kostlbacher S."/>
            <person name="Vangestel C."/>
        </authorList>
    </citation>
    <scope>NUCLEOTIDE SEQUENCE [LARGE SCALE GENOMIC DNA]</scope>
    <source>
        <strain evidence="5">W744_W776</strain>
    </source>
</reference>
<feature type="compositionally biased region" description="Low complexity" evidence="3">
    <location>
        <begin position="1431"/>
        <end position="1441"/>
    </location>
</feature>